<name>A0AAW2DNI2_9ROSI</name>
<organism evidence="1 2">
    <name type="scientific">Lithocarpus litseifolius</name>
    <dbReference type="NCBI Taxonomy" id="425828"/>
    <lineage>
        <taxon>Eukaryota</taxon>
        <taxon>Viridiplantae</taxon>
        <taxon>Streptophyta</taxon>
        <taxon>Embryophyta</taxon>
        <taxon>Tracheophyta</taxon>
        <taxon>Spermatophyta</taxon>
        <taxon>Magnoliopsida</taxon>
        <taxon>eudicotyledons</taxon>
        <taxon>Gunneridae</taxon>
        <taxon>Pentapetalae</taxon>
        <taxon>rosids</taxon>
        <taxon>fabids</taxon>
        <taxon>Fagales</taxon>
        <taxon>Fagaceae</taxon>
        <taxon>Lithocarpus</taxon>
    </lineage>
</organism>
<evidence type="ECO:0000313" key="1">
    <source>
        <dbReference type="EMBL" id="KAL0010865.1"/>
    </source>
</evidence>
<proteinExistence type="predicted"/>
<comment type="caution">
    <text evidence="1">The sequence shown here is derived from an EMBL/GenBank/DDBJ whole genome shotgun (WGS) entry which is preliminary data.</text>
</comment>
<accession>A0AAW2DNI2</accession>
<evidence type="ECO:0000313" key="2">
    <source>
        <dbReference type="Proteomes" id="UP001459277"/>
    </source>
</evidence>
<dbReference type="Proteomes" id="UP001459277">
    <property type="component" value="Unassembled WGS sequence"/>
</dbReference>
<protein>
    <submittedName>
        <fullName evidence="1">Uncharacterized protein</fullName>
    </submittedName>
</protein>
<reference evidence="1 2" key="1">
    <citation type="submission" date="2024-01" db="EMBL/GenBank/DDBJ databases">
        <title>A telomere-to-telomere, gap-free genome of sweet tea (Lithocarpus litseifolius).</title>
        <authorList>
            <person name="Zhou J."/>
        </authorList>
    </citation>
    <scope>NUCLEOTIDE SEQUENCE [LARGE SCALE GENOMIC DNA]</scope>
    <source>
        <strain evidence="1">Zhou-2022a</strain>
        <tissue evidence="1">Leaf</tissue>
    </source>
</reference>
<gene>
    <name evidence="1" type="ORF">SO802_005973</name>
</gene>
<keyword evidence="2" id="KW-1185">Reference proteome</keyword>
<dbReference type="AlphaFoldDB" id="A0AAW2DNI2"/>
<dbReference type="EMBL" id="JAZDWU010000002">
    <property type="protein sequence ID" value="KAL0010865.1"/>
    <property type="molecule type" value="Genomic_DNA"/>
</dbReference>
<sequence length="97" mass="10496">MASHKHRSALLDALNGKEVPIETTPQEVLSLMGVEALSHSLLAFFNEDLTLEGATHSRPLQITIECIGTKVPMVLIDNGSALNDLFIFPSGYIVPLP</sequence>